<feature type="region of interest" description="Disordered" evidence="1">
    <location>
        <begin position="24"/>
        <end position="44"/>
    </location>
</feature>
<keyword evidence="3" id="KW-1185">Reference proteome</keyword>
<comment type="caution">
    <text evidence="2">The sequence shown here is derived from an EMBL/GenBank/DDBJ whole genome shotgun (WGS) entry which is preliminary data.</text>
</comment>
<feature type="compositionally biased region" description="Basic and acidic residues" evidence="1">
    <location>
        <begin position="24"/>
        <end position="33"/>
    </location>
</feature>
<proteinExistence type="predicted"/>
<organism evidence="2 3">
    <name type="scientific">Liparis tanakae</name>
    <name type="common">Tanaka's snailfish</name>
    <dbReference type="NCBI Taxonomy" id="230148"/>
    <lineage>
        <taxon>Eukaryota</taxon>
        <taxon>Metazoa</taxon>
        <taxon>Chordata</taxon>
        <taxon>Craniata</taxon>
        <taxon>Vertebrata</taxon>
        <taxon>Euteleostomi</taxon>
        <taxon>Actinopterygii</taxon>
        <taxon>Neopterygii</taxon>
        <taxon>Teleostei</taxon>
        <taxon>Neoteleostei</taxon>
        <taxon>Acanthomorphata</taxon>
        <taxon>Eupercaria</taxon>
        <taxon>Perciformes</taxon>
        <taxon>Cottioidei</taxon>
        <taxon>Cottales</taxon>
        <taxon>Liparidae</taxon>
        <taxon>Liparis</taxon>
    </lineage>
</organism>
<evidence type="ECO:0000256" key="1">
    <source>
        <dbReference type="SAM" id="MobiDB-lite"/>
    </source>
</evidence>
<dbReference type="Proteomes" id="UP000314294">
    <property type="component" value="Unassembled WGS sequence"/>
</dbReference>
<gene>
    <name evidence="2" type="ORF">EYF80_068432</name>
</gene>
<dbReference type="EMBL" id="SRLO01027861">
    <property type="protein sequence ID" value="TNN21457.1"/>
    <property type="molecule type" value="Genomic_DNA"/>
</dbReference>
<evidence type="ECO:0000313" key="3">
    <source>
        <dbReference type="Proteomes" id="UP000314294"/>
    </source>
</evidence>
<reference evidence="2 3" key="1">
    <citation type="submission" date="2019-03" db="EMBL/GenBank/DDBJ databases">
        <title>First draft genome of Liparis tanakae, snailfish: a comprehensive survey of snailfish specific genes.</title>
        <authorList>
            <person name="Kim W."/>
            <person name="Song I."/>
            <person name="Jeong J.-H."/>
            <person name="Kim D."/>
            <person name="Kim S."/>
            <person name="Ryu S."/>
            <person name="Song J.Y."/>
            <person name="Lee S.K."/>
        </authorList>
    </citation>
    <scope>NUCLEOTIDE SEQUENCE [LARGE SCALE GENOMIC DNA]</scope>
    <source>
        <tissue evidence="2">Muscle</tissue>
    </source>
</reference>
<name>A0A4Z2DYG8_9TELE</name>
<dbReference type="AlphaFoldDB" id="A0A4Z2DYG8"/>
<sequence length="83" mass="9241">MGWGSPDFLDPLLLLLYGSSMVSKKREQDDSHPGEPQSAGHLLPHPIINEQSISLLNTFSWRPAAPSILRGQEEGPHLYHKTI</sequence>
<evidence type="ECO:0000313" key="2">
    <source>
        <dbReference type="EMBL" id="TNN21457.1"/>
    </source>
</evidence>
<protein>
    <submittedName>
        <fullName evidence="2">Uncharacterized protein</fullName>
    </submittedName>
</protein>
<accession>A0A4Z2DYG8</accession>